<evidence type="ECO:0000313" key="2">
    <source>
        <dbReference type="EMBL" id="QPC83988.1"/>
    </source>
</evidence>
<dbReference type="Gene3D" id="3.40.50.2000">
    <property type="entry name" value="Glycogen Phosphorylase B"/>
    <property type="match status" value="2"/>
</dbReference>
<dbReference type="KEGG" id="pmet:G4Y79_06305"/>
<dbReference type="InterPro" id="IPR001296">
    <property type="entry name" value="Glyco_trans_1"/>
</dbReference>
<dbReference type="Pfam" id="PF00534">
    <property type="entry name" value="Glycos_transf_1"/>
    <property type="match status" value="1"/>
</dbReference>
<dbReference type="AlphaFoldDB" id="A0A7S8EBL8"/>
<dbReference type="PANTHER" id="PTHR45947:SF13">
    <property type="entry name" value="TRANSFERASE"/>
    <property type="match status" value="1"/>
</dbReference>
<dbReference type="GO" id="GO:0016757">
    <property type="term" value="F:glycosyltransferase activity"/>
    <property type="evidence" value="ECO:0007669"/>
    <property type="project" value="InterPro"/>
</dbReference>
<organism evidence="2 3">
    <name type="scientific">Phototrophicus methaneseepsis</name>
    <dbReference type="NCBI Taxonomy" id="2710758"/>
    <lineage>
        <taxon>Bacteria</taxon>
        <taxon>Bacillati</taxon>
        <taxon>Chloroflexota</taxon>
        <taxon>Candidatus Thermofontia</taxon>
        <taxon>Phototrophicales</taxon>
        <taxon>Phototrophicaceae</taxon>
        <taxon>Phototrophicus</taxon>
    </lineage>
</organism>
<dbReference type="Proteomes" id="UP000594468">
    <property type="component" value="Chromosome"/>
</dbReference>
<evidence type="ECO:0000259" key="1">
    <source>
        <dbReference type="Pfam" id="PF00534"/>
    </source>
</evidence>
<accession>A0A7S8EBL8</accession>
<dbReference type="InterPro" id="IPR050194">
    <property type="entry name" value="Glycosyltransferase_grp1"/>
</dbReference>
<dbReference type="SUPFAM" id="SSF53756">
    <property type="entry name" value="UDP-Glycosyltransferase/glycogen phosphorylase"/>
    <property type="match status" value="1"/>
</dbReference>
<reference evidence="2 3" key="1">
    <citation type="submission" date="2020-02" db="EMBL/GenBank/DDBJ databases">
        <authorList>
            <person name="Zheng R.K."/>
            <person name="Sun C.M."/>
        </authorList>
    </citation>
    <scope>NUCLEOTIDE SEQUENCE [LARGE SCALE GENOMIC DNA]</scope>
    <source>
        <strain evidence="3">rifampicinis</strain>
    </source>
</reference>
<sequence>MNILIAHNYYQNPGGEDYVFRAEAAMLESHGHNVIRYSVHNDDVANMSRLSLAQAAIWNRRTYRELRHIFRTHHTEVAHFHNTLALISPAAYYAAQAENVAVVQTLHNYRLYCLPGTFYRDGHVCEDCFMRFPVSGIQHSCYRNSKAQSMVVAGMLGVHRTLRTYHKQVNRYIVLTEYARRKFSEGGIDPSRISIKPNFLDEDPGIGQDGGDYMLYVGRLVEEKGVLTMLEAWRQLPDIPLMVLGDGPLMQEMQDYIAEHNMTHVMMMGQRRRNETLTMMKQSLGLVFPSQWNEPFGLSIVEAYACGKPVIASELGAPTSLVIKGETGEYFKPGDADDLATQARSMWESKQSTIAMGHNARQKFTELYTADRNYKTLIEIYQQALDDAHQQVNASSQTTS</sequence>
<feature type="domain" description="Glycosyl transferase family 1" evidence="1">
    <location>
        <begin position="210"/>
        <end position="362"/>
    </location>
</feature>
<protein>
    <submittedName>
        <fullName evidence="2">Glycosyltransferase family 4 protein</fullName>
    </submittedName>
</protein>
<dbReference type="PANTHER" id="PTHR45947">
    <property type="entry name" value="SULFOQUINOVOSYL TRANSFERASE SQD2"/>
    <property type="match status" value="1"/>
</dbReference>
<dbReference type="CDD" id="cd03801">
    <property type="entry name" value="GT4_PimA-like"/>
    <property type="match status" value="1"/>
</dbReference>
<dbReference type="RefSeq" id="WP_195172052.1">
    <property type="nucleotide sequence ID" value="NZ_CP062983.1"/>
</dbReference>
<keyword evidence="2" id="KW-0808">Transferase</keyword>
<evidence type="ECO:0000313" key="3">
    <source>
        <dbReference type="Proteomes" id="UP000594468"/>
    </source>
</evidence>
<keyword evidence="3" id="KW-1185">Reference proteome</keyword>
<dbReference type="EMBL" id="CP062983">
    <property type="protein sequence ID" value="QPC83988.1"/>
    <property type="molecule type" value="Genomic_DNA"/>
</dbReference>
<gene>
    <name evidence="2" type="ORF">G4Y79_06305</name>
</gene>
<name>A0A7S8EBL8_9CHLR</name>
<proteinExistence type="predicted"/>